<evidence type="ECO:0000313" key="2">
    <source>
        <dbReference type="Proteomes" id="UP001162131"/>
    </source>
</evidence>
<evidence type="ECO:0000313" key="1">
    <source>
        <dbReference type="EMBL" id="CAG9330374.1"/>
    </source>
</evidence>
<gene>
    <name evidence="1" type="ORF">BSTOLATCC_MIC50967</name>
</gene>
<accession>A0AAU9JX94</accession>
<protein>
    <submittedName>
        <fullName evidence="1">Uncharacterized protein</fullName>
    </submittedName>
</protein>
<keyword evidence="2" id="KW-1185">Reference proteome</keyword>
<reference evidence="1" key="1">
    <citation type="submission" date="2021-09" db="EMBL/GenBank/DDBJ databases">
        <authorList>
            <consortium name="AG Swart"/>
            <person name="Singh M."/>
            <person name="Singh A."/>
            <person name="Seah K."/>
            <person name="Emmerich C."/>
        </authorList>
    </citation>
    <scope>NUCLEOTIDE SEQUENCE</scope>
    <source>
        <strain evidence="1">ATCC30299</strain>
    </source>
</reference>
<comment type="caution">
    <text evidence="1">The sequence shown here is derived from an EMBL/GenBank/DDBJ whole genome shotgun (WGS) entry which is preliminary data.</text>
</comment>
<organism evidence="1 2">
    <name type="scientific">Blepharisma stoltei</name>
    <dbReference type="NCBI Taxonomy" id="1481888"/>
    <lineage>
        <taxon>Eukaryota</taxon>
        <taxon>Sar</taxon>
        <taxon>Alveolata</taxon>
        <taxon>Ciliophora</taxon>
        <taxon>Postciliodesmatophora</taxon>
        <taxon>Heterotrichea</taxon>
        <taxon>Heterotrichida</taxon>
        <taxon>Blepharismidae</taxon>
        <taxon>Blepharisma</taxon>
    </lineage>
</organism>
<dbReference type="EMBL" id="CAJZBQ010000051">
    <property type="protein sequence ID" value="CAG9330374.1"/>
    <property type="molecule type" value="Genomic_DNA"/>
</dbReference>
<name>A0AAU9JX94_9CILI</name>
<dbReference type="Proteomes" id="UP001162131">
    <property type="component" value="Unassembled WGS sequence"/>
</dbReference>
<dbReference type="AlphaFoldDB" id="A0AAU9JX94"/>
<sequence length="123" mass="15154">MFNIKFRQAEKVFQKIQAQVRTKSQIDRFLDKYTKEHPEVRDFGLTQEVWEVFYELIKDFRYRPWLYTRQIPAFNAGNEEDDEDEKKRLTELMEDDLLKIIHKHYEHASPEIVSDLMKWRENN</sequence>
<proteinExistence type="predicted"/>